<feature type="non-terminal residue" evidence="1">
    <location>
        <position position="1"/>
    </location>
</feature>
<protein>
    <submittedName>
        <fullName evidence="1">Uncharacterized protein</fullName>
    </submittedName>
</protein>
<gene>
    <name evidence="1" type="ORF">S01H4_64861</name>
</gene>
<evidence type="ECO:0000313" key="1">
    <source>
        <dbReference type="EMBL" id="GAH14336.1"/>
    </source>
</evidence>
<reference evidence="1" key="1">
    <citation type="journal article" date="2014" name="Front. Microbiol.">
        <title>High frequency of phylogenetically diverse reductive dehalogenase-homologous genes in deep subseafloor sedimentary metagenomes.</title>
        <authorList>
            <person name="Kawai M."/>
            <person name="Futagami T."/>
            <person name="Toyoda A."/>
            <person name="Takaki Y."/>
            <person name="Nishi S."/>
            <person name="Hori S."/>
            <person name="Arai W."/>
            <person name="Tsubouchi T."/>
            <person name="Morono Y."/>
            <person name="Uchiyama I."/>
            <person name="Ito T."/>
            <person name="Fujiyama A."/>
            <person name="Inagaki F."/>
            <person name="Takami H."/>
        </authorList>
    </citation>
    <scope>NUCLEOTIDE SEQUENCE</scope>
    <source>
        <strain evidence="1">Expedition CK06-06</strain>
    </source>
</reference>
<feature type="non-terminal residue" evidence="1">
    <location>
        <position position="119"/>
    </location>
</feature>
<dbReference type="AlphaFoldDB" id="X1D0I9"/>
<sequence length="119" mass="13043">LYASTSGQYIIGIAGWNVGDMRLDSVDIIVDGMDAACIWLERIHDDCYIDRCDVTNNSTTYTRRDYFNNGGITVAQDYGSVDTAHAIITNSKVLKTPHHAIAGSGAGFSTKIEYCSLWV</sequence>
<proteinExistence type="predicted"/>
<name>X1D0I9_9ZZZZ</name>
<accession>X1D0I9</accession>
<organism evidence="1">
    <name type="scientific">marine sediment metagenome</name>
    <dbReference type="NCBI Taxonomy" id="412755"/>
    <lineage>
        <taxon>unclassified sequences</taxon>
        <taxon>metagenomes</taxon>
        <taxon>ecological metagenomes</taxon>
    </lineage>
</organism>
<dbReference type="EMBL" id="BART01039476">
    <property type="protein sequence ID" value="GAH14336.1"/>
    <property type="molecule type" value="Genomic_DNA"/>
</dbReference>
<comment type="caution">
    <text evidence="1">The sequence shown here is derived from an EMBL/GenBank/DDBJ whole genome shotgun (WGS) entry which is preliminary data.</text>
</comment>